<keyword evidence="1" id="KW-0812">Transmembrane</keyword>
<accession>A0A4S8MT33</accession>
<evidence type="ECO:0000313" key="2">
    <source>
        <dbReference type="EMBL" id="THV06328.1"/>
    </source>
</evidence>
<feature type="non-terminal residue" evidence="2">
    <location>
        <position position="114"/>
    </location>
</feature>
<dbReference type="AlphaFoldDB" id="A0A4S8MT33"/>
<name>A0A4S8MT33_DENBC</name>
<organism evidence="2 3">
    <name type="scientific">Dendrothele bispora (strain CBS 962.96)</name>
    <dbReference type="NCBI Taxonomy" id="1314807"/>
    <lineage>
        <taxon>Eukaryota</taxon>
        <taxon>Fungi</taxon>
        <taxon>Dikarya</taxon>
        <taxon>Basidiomycota</taxon>
        <taxon>Agaricomycotina</taxon>
        <taxon>Agaricomycetes</taxon>
        <taxon>Agaricomycetidae</taxon>
        <taxon>Agaricales</taxon>
        <taxon>Agaricales incertae sedis</taxon>
        <taxon>Dendrothele</taxon>
    </lineage>
</organism>
<evidence type="ECO:0008006" key="4">
    <source>
        <dbReference type="Google" id="ProtNLM"/>
    </source>
</evidence>
<gene>
    <name evidence="2" type="ORF">K435DRAFT_626381</name>
</gene>
<evidence type="ECO:0000313" key="3">
    <source>
        <dbReference type="Proteomes" id="UP000297245"/>
    </source>
</evidence>
<proteinExistence type="predicted"/>
<reference evidence="2 3" key="1">
    <citation type="journal article" date="2019" name="Nat. Ecol. Evol.">
        <title>Megaphylogeny resolves global patterns of mushroom evolution.</title>
        <authorList>
            <person name="Varga T."/>
            <person name="Krizsan K."/>
            <person name="Foldi C."/>
            <person name="Dima B."/>
            <person name="Sanchez-Garcia M."/>
            <person name="Sanchez-Ramirez S."/>
            <person name="Szollosi G.J."/>
            <person name="Szarkandi J.G."/>
            <person name="Papp V."/>
            <person name="Albert L."/>
            <person name="Andreopoulos W."/>
            <person name="Angelini C."/>
            <person name="Antonin V."/>
            <person name="Barry K.W."/>
            <person name="Bougher N.L."/>
            <person name="Buchanan P."/>
            <person name="Buyck B."/>
            <person name="Bense V."/>
            <person name="Catcheside P."/>
            <person name="Chovatia M."/>
            <person name="Cooper J."/>
            <person name="Damon W."/>
            <person name="Desjardin D."/>
            <person name="Finy P."/>
            <person name="Geml J."/>
            <person name="Haridas S."/>
            <person name="Hughes K."/>
            <person name="Justo A."/>
            <person name="Karasinski D."/>
            <person name="Kautmanova I."/>
            <person name="Kiss B."/>
            <person name="Kocsube S."/>
            <person name="Kotiranta H."/>
            <person name="LaButti K.M."/>
            <person name="Lechner B.E."/>
            <person name="Liimatainen K."/>
            <person name="Lipzen A."/>
            <person name="Lukacs Z."/>
            <person name="Mihaltcheva S."/>
            <person name="Morgado L.N."/>
            <person name="Niskanen T."/>
            <person name="Noordeloos M.E."/>
            <person name="Ohm R.A."/>
            <person name="Ortiz-Santana B."/>
            <person name="Ovrebo C."/>
            <person name="Racz N."/>
            <person name="Riley R."/>
            <person name="Savchenko A."/>
            <person name="Shiryaev A."/>
            <person name="Soop K."/>
            <person name="Spirin V."/>
            <person name="Szebenyi C."/>
            <person name="Tomsovsky M."/>
            <person name="Tulloss R.E."/>
            <person name="Uehling J."/>
            <person name="Grigoriev I.V."/>
            <person name="Vagvolgyi C."/>
            <person name="Papp T."/>
            <person name="Martin F.M."/>
            <person name="Miettinen O."/>
            <person name="Hibbett D.S."/>
            <person name="Nagy L.G."/>
        </authorList>
    </citation>
    <scope>NUCLEOTIDE SEQUENCE [LARGE SCALE GENOMIC DNA]</scope>
    <source>
        <strain evidence="2 3">CBS 962.96</strain>
    </source>
</reference>
<feature type="non-terminal residue" evidence="2">
    <location>
        <position position="1"/>
    </location>
</feature>
<keyword evidence="1" id="KW-0472">Membrane</keyword>
<protein>
    <recommendedName>
        <fullName evidence="4">Peptidase A1 domain-containing protein</fullName>
    </recommendedName>
</protein>
<evidence type="ECO:0000256" key="1">
    <source>
        <dbReference type="SAM" id="Phobius"/>
    </source>
</evidence>
<dbReference type="OrthoDB" id="3067581at2759"/>
<keyword evidence="1" id="KW-1133">Transmembrane helix</keyword>
<dbReference type="EMBL" id="ML179043">
    <property type="protein sequence ID" value="THV06328.1"/>
    <property type="molecule type" value="Genomic_DNA"/>
</dbReference>
<keyword evidence="3" id="KW-1185">Reference proteome</keyword>
<sequence>YNAVLDLSTSGGSNIYGSSWVGPLSASFDAENQTVALSMLVNAIALANDTLPSTTTSTISTSTFSSLSTTTSKASSLSSNKTGPIVGGVLGGLTFIALIALSMIYTYRLWRNRQ</sequence>
<dbReference type="Proteomes" id="UP000297245">
    <property type="component" value="Unassembled WGS sequence"/>
</dbReference>
<feature type="transmembrane region" description="Helical" evidence="1">
    <location>
        <begin position="85"/>
        <end position="107"/>
    </location>
</feature>